<feature type="transmembrane region" description="Helical" evidence="1">
    <location>
        <begin position="12"/>
        <end position="28"/>
    </location>
</feature>
<sequence>MQIDRKKLNSKFLTYVINIISYVWYVILSSHRFSNMVKTQIITFSGILDILAAG</sequence>
<keyword evidence="1" id="KW-0472">Membrane</keyword>
<gene>
    <name evidence="2" type="ORF">METZ01_LOCUS92222</name>
</gene>
<accession>A0A381VHW0</accession>
<reference evidence="2" key="1">
    <citation type="submission" date="2018-05" db="EMBL/GenBank/DDBJ databases">
        <authorList>
            <person name="Lanie J.A."/>
            <person name="Ng W.-L."/>
            <person name="Kazmierczak K.M."/>
            <person name="Andrzejewski T.M."/>
            <person name="Davidsen T.M."/>
            <person name="Wayne K.J."/>
            <person name="Tettelin H."/>
            <person name="Glass J.I."/>
            <person name="Rusch D."/>
            <person name="Podicherti R."/>
            <person name="Tsui H.-C.T."/>
            <person name="Winkler M.E."/>
        </authorList>
    </citation>
    <scope>NUCLEOTIDE SEQUENCE</scope>
</reference>
<dbReference type="AlphaFoldDB" id="A0A381VHW0"/>
<dbReference type="EMBL" id="UINC01008755">
    <property type="protein sequence ID" value="SVA39368.1"/>
    <property type="molecule type" value="Genomic_DNA"/>
</dbReference>
<evidence type="ECO:0000256" key="1">
    <source>
        <dbReference type="SAM" id="Phobius"/>
    </source>
</evidence>
<proteinExistence type="predicted"/>
<name>A0A381VHW0_9ZZZZ</name>
<evidence type="ECO:0000313" key="2">
    <source>
        <dbReference type="EMBL" id="SVA39368.1"/>
    </source>
</evidence>
<protein>
    <submittedName>
        <fullName evidence="2">Uncharacterized protein</fullName>
    </submittedName>
</protein>
<keyword evidence="1" id="KW-0812">Transmembrane</keyword>
<organism evidence="2">
    <name type="scientific">marine metagenome</name>
    <dbReference type="NCBI Taxonomy" id="408172"/>
    <lineage>
        <taxon>unclassified sequences</taxon>
        <taxon>metagenomes</taxon>
        <taxon>ecological metagenomes</taxon>
    </lineage>
</organism>
<keyword evidence="1" id="KW-1133">Transmembrane helix</keyword>